<comment type="caution">
    <text evidence="8">The sequence shown here is derived from an EMBL/GenBank/DDBJ whole genome shotgun (WGS) entry which is preliminary data.</text>
</comment>
<dbReference type="RefSeq" id="WP_146461981.1">
    <property type="nucleotide sequence ID" value="NZ_SJPW01000008.1"/>
</dbReference>
<reference evidence="8 9" key="1">
    <citation type="submission" date="2019-02" db="EMBL/GenBank/DDBJ databases">
        <title>Deep-cultivation of Planctomycetes and their phenomic and genomic characterization uncovers novel biology.</title>
        <authorList>
            <person name="Wiegand S."/>
            <person name="Jogler M."/>
            <person name="Boedeker C."/>
            <person name="Pinto D."/>
            <person name="Vollmers J."/>
            <person name="Rivas-Marin E."/>
            <person name="Kohn T."/>
            <person name="Peeters S.H."/>
            <person name="Heuer A."/>
            <person name="Rast P."/>
            <person name="Oberbeckmann S."/>
            <person name="Bunk B."/>
            <person name="Jeske O."/>
            <person name="Meyerdierks A."/>
            <person name="Storesund J.E."/>
            <person name="Kallscheuer N."/>
            <person name="Luecker S."/>
            <person name="Lage O.M."/>
            <person name="Pohl T."/>
            <person name="Merkel B.J."/>
            <person name="Hornburger P."/>
            <person name="Mueller R.-W."/>
            <person name="Bruemmer F."/>
            <person name="Labrenz M."/>
            <person name="Spormann A.M."/>
            <person name="Op Den Camp H."/>
            <person name="Overmann J."/>
            <person name="Amann R."/>
            <person name="Jetten M.S.M."/>
            <person name="Mascher T."/>
            <person name="Medema M.H."/>
            <person name="Devos D.P."/>
            <person name="Kaster A.-K."/>
            <person name="Ovreas L."/>
            <person name="Rohde M."/>
            <person name="Galperin M.Y."/>
            <person name="Jogler C."/>
        </authorList>
    </citation>
    <scope>NUCLEOTIDE SEQUENCE [LARGE SCALE GENOMIC DNA]</scope>
    <source>
        <strain evidence="8 9">Poly51</strain>
    </source>
</reference>
<dbReference type="PANTHER" id="PTHR33507:SF4">
    <property type="entry name" value="NODULATION COMPETITIVENESS PROTEIN NFED"/>
    <property type="match status" value="1"/>
</dbReference>
<dbReference type="EMBL" id="SJPW01000008">
    <property type="protein sequence ID" value="TWU46240.1"/>
    <property type="molecule type" value="Genomic_DNA"/>
</dbReference>
<comment type="subcellular location">
    <subcellularLocation>
        <location evidence="1">Membrane</location>
        <topology evidence="1">Multi-pass membrane protein</topology>
    </subcellularLocation>
</comment>
<gene>
    <name evidence="8" type="ORF">Poly51_56360</name>
</gene>
<dbReference type="Pfam" id="PF01957">
    <property type="entry name" value="NfeD"/>
    <property type="match status" value="1"/>
</dbReference>
<evidence type="ECO:0000256" key="2">
    <source>
        <dbReference type="ARBA" id="ARBA00022692"/>
    </source>
</evidence>
<feature type="region of interest" description="Disordered" evidence="5">
    <location>
        <begin position="165"/>
        <end position="193"/>
    </location>
</feature>
<dbReference type="AlphaFoldDB" id="A0A5C6EBY7"/>
<dbReference type="SUPFAM" id="SSF141322">
    <property type="entry name" value="NfeD domain-like"/>
    <property type="match status" value="1"/>
</dbReference>
<keyword evidence="3 6" id="KW-1133">Transmembrane helix</keyword>
<dbReference type="InterPro" id="IPR002810">
    <property type="entry name" value="NfeD-like_C"/>
</dbReference>
<organism evidence="8 9">
    <name type="scientific">Rubripirellula tenax</name>
    <dbReference type="NCBI Taxonomy" id="2528015"/>
    <lineage>
        <taxon>Bacteria</taxon>
        <taxon>Pseudomonadati</taxon>
        <taxon>Planctomycetota</taxon>
        <taxon>Planctomycetia</taxon>
        <taxon>Pirellulales</taxon>
        <taxon>Pirellulaceae</taxon>
        <taxon>Rubripirellula</taxon>
    </lineage>
</organism>
<feature type="transmembrane region" description="Helical" evidence="6">
    <location>
        <begin position="6"/>
        <end position="23"/>
    </location>
</feature>
<keyword evidence="9" id="KW-1185">Reference proteome</keyword>
<dbReference type="InterPro" id="IPR052165">
    <property type="entry name" value="Membrane_assoc_protease"/>
</dbReference>
<evidence type="ECO:0000313" key="8">
    <source>
        <dbReference type="EMBL" id="TWU46240.1"/>
    </source>
</evidence>
<dbReference type="Gene3D" id="2.40.50.140">
    <property type="entry name" value="Nucleic acid-binding proteins"/>
    <property type="match status" value="1"/>
</dbReference>
<name>A0A5C6EBY7_9BACT</name>
<feature type="compositionally biased region" description="Low complexity" evidence="5">
    <location>
        <begin position="181"/>
        <end position="193"/>
    </location>
</feature>
<evidence type="ECO:0000256" key="1">
    <source>
        <dbReference type="ARBA" id="ARBA00004141"/>
    </source>
</evidence>
<protein>
    <recommendedName>
        <fullName evidence="7">NfeD-like C-terminal domain-containing protein</fullName>
    </recommendedName>
</protein>
<evidence type="ECO:0000256" key="6">
    <source>
        <dbReference type="SAM" id="Phobius"/>
    </source>
</evidence>
<dbReference type="OrthoDB" id="283587at2"/>
<keyword evidence="2 6" id="KW-0812">Transmembrane</keyword>
<evidence type="ECO:0000256" key="3">
    <source>
        <dbReference type="ARBA" id="ARBA00022989"/>
    </source>
</evidence>
<feature type="domain" description="NfeD-like C-terminal" evidence="7">
    <location>
        <begin position="107"/>
        <end position="161"/>
    </location>
</feature>
<feature type="transmembrane region" description="Helical" evidence="6">
    <location>
        <begin position="28"/>
        <end position="47"/>
    </location>
</feature>
<accession>A0A5C6EBY7</accession>
<dbReference type="GO" id="GO:0016020">
    <property type="term" value="C:membrane"/>
    <property type="evidence" value="ECO:0007669"/>
    <property type="project" value="UniProtKB-SubCell"/>
</dbReference>
<evidence type="ECO:0000313" key="9">
    <source>
        <dbReference type="Proteomes" id="UP000318288"/>
    </source>
</evidence>
<proteinExistence type="predicted"/>
<evidence type="ECO:0000259" key="7">
    <source>
        <dbReference type="Pfam" id="PF01957"/>
    </source>
</evidence>
<evidence type="ECO:0000256" key="5">
    <source>
        <dbReference type="SAM" id="MobiDB-lite"/>
    </source>
</evidence>
<evidence type="ECO:0000256" key="4">
    <source>
        <dbReference type="ARBA" id="ARBA00023136"/>
    </source>
</evidence>
<dbReference type="Proteomes" id="UP000318288">
    <property type="component" value="Unassembled WGS sequence"/>
</dbReference>
<feature type="transmembrane region" description="Helical" evidence="6">
    <location>
        <begin position="53"/>
        <end position="74"/>
    </location>
</feature>
<keyword evidence="4 6" id="KW-0472">Membrane</keyword>
<sequence length="193" mass="20204">MTLFYAVMLLVLFYVLLIGEFLLPTGGLMGFAAAAALISTLVIAFSHSLAAGVVFLVVIVVSTPLLISGLLRAWPHTPIGRRMLNRRLGQVAAAGPPRTTINGTRLDGLVGHCGVALTPLLPSGLILVDGEKIDALSIGMPIEAGDAVKVTRVSAGRVQVRHLTEEDNTGSDGDAVPVSPPSLEQSLESLDFE</sequence>
<dbReference type="PANTHER" id="PTHR33507">
    <property type="entry name" value="INNER MEMBRANE PROTEIN YBBJ"/>
    <property type="match status" value="1"/>
</dbReference>
<dbReference type="InterPro" id="IPR012340">
    <property type="entry name" value="NA-bd_OB-fold"/>
</dbReference>